<dbReference type="EMBL" id="NGJT01000017">
    <property type="protein sequence ID" value="RST92206.1"/>
    <property type="molecule type" value="Genomic_DNA"/>
</dbReference>
<dbReference type="Proteomes" id="UP000288490">
    <property type="component" value="Unassembled WGS sequence"/>
</dbReference>
<dbReference type="AlphaFoldDB" id="A0A429ZER7"/>
<evidence type="ECO:0000256" key="3">
    <source>
        <dbReference type="ARBA" id="ARBA00061607"/>
    </source>
</evidence>
<dbReference type="InterPro" id="IPR027417">
    <property type="entry name" value="P-loop_NTPase"/>
</dbReference>
<dbReference type="Pfam" id="PF17863">
    <property type="entry name" value="AAA_lid_2"/>
    <property type="match status" value="1"/>
</dbReference>
<dbReference type="GO" id="GO:0005524">
    <property type="term" value="F:ATP binding"/>
    <property type="evidence" value="ECO:0007669"/>
    <property type="project" value="UniProtKB-KW"/>
</dbReference>
<dbReference type="PIRSF" id="PIRSF002849">
    <property type="entry name" value="AAA_ATPase_chaperone_MoxR_prd"/>
    <property type="match status" value="1"/>
</dbReference>
<keyword evidence="7" id="KW-1185">Reference proteome</keyword>
<dbReference type="InterPro" id="IPR011703">
    <property type="entry name" value="ATPase_AAA-3"/>
</dbReference>
<dbReference type="PANTHER" id="PTHR42759">
    <property type="entry name" value="MOXR FAMILY PROTEIN"/>
    <property type="match status" value="1"/>
</dbReference>
<keyword evidence="1" id="KW-0547">Nucleotide-binding</keyword>
<proteinExistence type="inferred from homology"/>
<organism evidence="6 7">
    <name type="scientific">Vagococcus bubulae</name>
    <dbReference type="NCBI Taxonomy" id="1977868"/>
    <lineage>
        <taxon>Bacteria</taxon>
        <taxon>Bacillati</taxon>
        <taxon>Bacillota</taxon>
        <taxon>Bacilli</taxon>
        <taxon>Lactobacillales</taxon>
        <taxon>Enterococcaceae</taxon>
        <taxon>Vagococcus</taxon>
    </lineage>
</organism>
<comment type="similarity">
    <text evidence="3">Belongs to the MoxR family.</text>
</comment>
<protein>
    <submittedName>
        <fullName evidence="6">AAA family ATPase</fullName>
    </submittedName>
</protein>
<dbReference type="FunFam" id="3.40.50.300:FF:000640">
    <property type="entry name" value="MoxR family ATPase"/>
    <property type="match status" value="1"/>
</dbReference>
<dbReference type="RefSeq" id="WP_125958118.1">
    <property type="nucleotide sequence ID" value="NZ_JAQEJV010000015.1"/>
</dbReference>
<dbReference type="InterPro" id="IPR041628">
    <property type="entry name" value="ChlI/MoxR_AAA_lid"/>
</dbReference>
<evidence type="ECO:0000259" key="4">
    <source>
        <dbReference type="Pfam" id="PF07726"/>
    </source>
</evidence>
<feature type="domain" description="ATPase AAA-3" evidence="4">
    <location>
        <begin position="38"/>
        <end position="168"/>
    </location>
</feature>
<gene>
    <name evidence="6" type="ORF">CBF36_08955</name>
</gene>
<dbReference type="GO" id="GO:0016887">
    <property type="term" value="F:ATP hydrolysis activity"/>
    <property type="evidence" value="ECO:0007669"/>
    <property type="project" value="InterPro"/>
</dbReference>
<dbReference type="PANTHER" id="PTHR42759:SF5">
    <property type="entry name" value="METHANOL DEHYDROGENASE REGULATOR"/>
    <property type="match status" value="1"/>
</dbReference>
<dbReference type="InterPro" id="IPR050764">
    <property type="entry name" value="CbbQ/NirQ/NorQ/GpvN"/>
</dbReference>
<dbReference type="Gene3D" id="3.40.50.300">
    <property type="entry name" value="P-loop containing nucleotide triphosphate hydrolases"/>
    <property type="match status" value="1"/>
</dbReference>
<dbReference type="CDD" id="cd00009">
    <property type="entry name" value="AAA"/>
    <property type="match status" value="1"/>
</dbReference>
<evidence type="ECO:0000313" key="7">
    <source>
        <dbReference type="Proteomes" id="UP000288490"/>
    </source>
</evidence>
<dbReference type="Gene3D" id="1.10.8.80">
    <property type="entry name" value="Magnesium chelatase subunit I, C-Terminal domain"/>
    <property type="match status" value="1"/>
</dbReference>
<dbReference type="SUPFAM" id="SSF52540">
    <property type="entry name" value="P-loop containing nucleoside triphosphate hydrolases"/>
    <property type="match status" value="1"/>
</dbReference>
<dbReference type="OrthoDB" id="9808397at2"/>
<accession>A0A429ZER7</accession>
<keyword evidence="2" id="KW-0067">ATP-binding</keyword>
<feature type="domain" description="ChlI/MoxR AAA lid" evidence="5">
    <location>
        <begin position="229"/>
        <end position="293"/>
    </location>
</feature>
<sequence>MEQSIRKINQVINEVEKVVLGKEEVIKLTLTCLLAGGHALFEDVPGTGKTMLVKTLAKTIQTDFSRIQATPDLLPSDILGVSIFDMADQQFVFHPGPIFTTICLVDEINRTTAKTQAALLEAMAEKRVTIDNKTYQLSDCFFVLATQNPIDSEGTYHLPEAQLDRFMMKLSMGYPTLEDELSLLLGEDRSEIEVQPVIDLEDVLQLKQAARQVKVNKSLAIYALKLIEATRKHPAIELGVSPRGSQDFIHCAKAYALINGRDFVLPDDIQYVFPYVVSHRLKFKRKNSESQFDMLQEIVDKTTIPIKR</sequence>
<evidence type="ECO:0000256" key="2">
    <source>
        <dbReference type="ARBA" id="ARBA00022840"/>
    </source>
</evidence>
<name>A0A429ZER7_9ENTE</name>
<evidence type="ECO:0000259" key="5">
    <source>
        <dbReference type="Pfam" id="PF17863"/>
    </source>
</evidence>
<comment type="caution">
    <text evidence="6">The sequence shown here is derived from an EMBL/GenBank/DDBJ whole genome shotgun (WGS) entry which is preliminary data.</text>
</comment>
<reference evidence="6 7" key="1">
    <citation type="submission" date="2017-05" db="EMBL/GenBank/DDBJ databases">
        <title>Vagococcus spp. assemblies.</title>
        <authorList>
            <person name="Gulvik C.A."/>
        </authorList>
    </citation>
    <scope>NUCLEOTIDE SEQUENCE [LARGE SCALE GENOMIC DNA]</scope>
    <source>
        <strain evidence="6 7">SS1994</strain>
    </source>
</reference>
<evidence type="ECO:0000256" key="1">
    <source>
        <dbReference type="ARBA" id="ARBA00022741"/>
    </source>
</evidence>
<evidence type="ECO:0000313" key="6">
    <source>
        <dbReference type="EMBL" id="RST92206.1"/>
    </source>
</evidence>
<dbReference type="Pfam" id="PF07726">
    <property type="entry name" value="AAA_3"/>
    <property type="match status" value="1"/>
</dbReference>